<dbReference type="InterPro" id="IPR056681">
    <property type="entry name" value="DUF7779"/>
</dbReference>
<feature type="domain" description="DUF7779" evidence="1">
    <location>
        <begin position="675"/>
        <end position="747"/>
    </location>
</feature>
<dbReference type="AlphaFoldDB" id="A0A3D8QE83"/>
<dbReference type="InterPro" id="IPR029058">
    <property type="entry name" value="AB_hydrolase_fold"/>
</dbReference>
<dbReference type="InterPro" id="IPR053137">
    <property type="entry name" value="NLR-like"/>
</dbReference>
<evidence type="ECO:0000313" key="2">
    <source>
        <dbReference type="EMBL" id="RDW59938.1"/>
    </source>
</evidence>
<dbReference type="PANTHER" id="PTHR46082">
    <property type="entry name" value="ATP/GTP-BINDING PROTEIN-RELATED"/>
    <property type="match status" value="1"/>
</dbReference>
<protein>
    <recommendedName>
        <fullName evidence="1">DUF7779 domain-containing protein</fullName>
    </recommendedName>
</protein>
<gene>
    <name evidence="2" type="ORF">BP6252_13025</name>
</gene>
<comment type="caution">
    <text evidence="2">The sequence shown here is derived from an EMBL/GenBank/DDBJ whole genome shotgun (WGS) entry which is preliminary data.</text>
</comment>
<dbReference type="OrthoDB" id="1658288at2759"/>
<dbReference type="Pfam" id="PF13374">
    <property type="entry name" value="TPR_10"/>
    <property type="match status" value="2"/>
</dbReference>
<dbReference type="InterPro" id="IPR011990">
    <property type="entry name" value="TPR-like_helical_dom_sf"/>
</dbReference>
<dbReference type="SUPFAM" id="SSF53474">
    <property type="entry name" value="alpha/beta-Hydrolases"/>
    <property type="match status" value="1"/>
</dbReference>
<name>A0A3D8QE83_9HELO</name>
<dbReference type="Proteomes" id="UP000256645">
    <property type="component" value="Unassembled WGS sequence"/>
</dbReference>
<dbReference type="SUPFAM" id="SSF48452">
    <property type="entry name" value="TPR-like"/>
    <property type="match status" value="2"/>
</dbReference>
<dbReference type="PANTHER" id="PTHR46082:SF6">
    <property type="entry name" value="AAA+ ATPASE DOMAIN-CONTAINING PROTEIN-RELATED"/>
    <property type="match status" value="1"/>
</dbReference>
<dbReference type="Pfam" id="PF13424">
    <property type="entry name" value="TPR_12"/>
    <property type="match status" value="1"/>
</dbReference>
<dbReference type="Pfam" id="PF25000">
    <property type="entry name" value="DUF7779"/>
    <property type="match status" value="1"/>
</dbReference>
<dbReference type="InterPro" id="IPR027417">
    <property type="entry name" value="P-loop_NTPase"/>
</dbReference>
<dbReference type="Gene3D" id="1.25.40.10">
    <property type="entry name" value="Tetratricopeptide repeat domain"/>
    <property type="match status" value="2"/>
</dbReference>
<evidence type="ECO:0000259" key="1">
    <source>
        <dbReference type="Pfam" id="PF25000"/>
    </source>
</evidence>
<dbReference type="SUPFAM" id="SSF52540">
    <property type="entry name" value="P-loop containing nucleoside triphosphate hydrolases"/>
    <property type="match status" value="1"/>
</dbReference>
<keyword evidence="3" id="KW-1185">Reference proteome</keyword>
<evidence type="ECO:0000313" key="3">
    <source>
        <dbReference type="Proteomes" id="UP000256645"/>
    </source>
</evidence>
<sequence length="1099" mass="124916">MASSRRTTVFRVTGLPIGKAEGESQSILAETIQEQLTEEEKQHIKVEIACIPACDQSQTLCALVEFKNGNPSFLSTLDSNSLGAWQVEMGDDDISFDRHFFGFTQLYPTAPDLPVTADIIAITGLDGHAYGSWRGKGNLGRMWLRHFLSKDLPSCRTMIYGYNSKLSSHGLDTIMDYGRDFSEGIKRVRYTQELRERPIFFVAHSYGGIVLAHSLVKAIQTNEQDHPAIVALHKATYGILFFGTPHKGLMIDDIQCMLGNDSHHPRHELLKEIEHKSNILKYQLADFKNLIRDRKIISFFETQQTRRLEINTETRDWGRTGPYITAVESDSALLQLPDSMETKIPVHEDHSQIVKFDSRNSDTYQTVIGYLKQFEKDGNRTVSVRFLPAQRKLPTSTVPFERDKEFVGRRDVLARLELEYSHRHSHKRVVLVGLGGVGKSQIAIEWSYRLRAQDPMTWVFWVHGSTKDRFKQSYKSIAALLELPGWNDPKSDVLGLVSRWLSNVDNGHWFMILDNVDDIEVFCSLSDGDSEDQSLPLSNYIPQTATGSILFTTRDRRATTWLSSGFRSEITINVMTSEDAQELLQTKTPEGLSSSLEREELVKELDYVPLAITQAAAYISARALQMTVSTYLTLYCSDESSRSRLLDKDSGDLRRDPGIPNSVIRTWQISFDQIERKWPNAIELLSLIAMLDRQGIPKFLLSTRYASLLDFDEALQPLNEFSFITIEKSGESYEMHRLVQLAMRKWLEWRDDVERWQGEAVDVVSRAFPNGNYENWELCGKLLPHAQEVIQFELRSNTYCIAQAALLHYMAWYSWAQGHYVHAETQSQEALVIRKQLLRPEDSRIYDSLYMLAYMLQYQGKYDEAETMNRRALAGREAVLGAEHPNTLTSVSNLASLLQNQGKYDEAEMMNRRALAGYEAVLGAEHPDTLTSVSNLASLLRNQGKYDEAETMNRRALAGREAGKYDEAETMNRRVLAGYEAVLGLEHPSTLTSVYCLADLLRKREKYDEASILYRRACSGYQRQLGRGDHGDSTNGKSETNPIAFATDLVEQAIDNANAQGEELQILFLHDNCTLLYYDIVAELPGSTYKYSDVFVSPK</sequence>
<dbReference type="STRING" id="1849047.A0A3D8QE83"/>
<reference evidence="2 3" key="1">
    <citation type="journal article" date="2018" name="IMA Fungus">
        <title>IMA Genome-F 9: Draft genome sequence of Annulohypoxylon stygium, Aspergillus mulundensis, Berkeleyomyces basicola (syn. Thielaviopsis basicola), Ceratocystis smalleyi, two Cercospora beticola strains, Coleophoma cylindrospora, Fusarium fracticaudum, Phialophora cf. hyalina, and Morchella septimelata.</title>
        <authorList>
            <person name="Wingfield B.D."/>
            <person name="Bills G.F."/>
            <person name="Dong Y."/>
            <person name="Huang W."/>
            <person name="Nel W.J."/>
            <person name="Swalarsk-Parry B.S."/>
            <person name="Vaghefi N."/>
            <person name="Wilken P.M."/>
            <person name="An Z."/>
            <person name="de Beer Z.W."/>
            <person name="De Vos L."/>
            <person name="Chen L."/>
            <person name="Duong T.A."/>
            <person name="Gao Y."/>
            <person name="Hammerbacher A."/>
            <person name="Kikkert J.R."/>
            <person name="Li Y."/>
            <person name="Li H."/>
            <person name="Li K."/>
            <person name="Li Q."/>
            <person name="Liu X."/>
            <person name="Ma X."/>
            <person name="Naidoo K."/>
            <person name="Pethybridge S.J."/>
            <person name="Sun J."/>
            <person name="Steenkamp E.T."/>
            <person name="van der Nest M.A."/>
            <person name="van Wyk S."/>
            <person name="Wingfield M.J."/>
            <person name="Xiong C."/>
            <person name="Yue Q."/>
            <person name="Zhang X."/>
        </authorList>
    </citation>
    <scope>NUCLEOTIDE SEQUENCE [LARGE SCALE GENOMIC DNA]</scope>
    <source>
        <strain evidence="2 3">BP6252</strain>
    </source>
</reference>
<accession>A0A3D8QE83</accession>
<dbReference type="Gene3D" id="3.40.50.1820">
    <property type="entry name" value="alpha/beta hydrolase"/>
    <property type="match status" value="1"/>
</dbReference>
<proteinExistence type="predicted"/>
<dbReference type="EMBL" id="PDLM01000016">
    <property type="protein sequence ID" value="RDW59938.1"/>
    <property type="molecule type" value="Genomic_DNA"/>
</dbReference>
<dbReference type="Gene3D" id="3.40.50.300">
    <property type="entry name" value="P-loop containing nucleotide triphosphate hydrolases"/>
    <property type="match status" value="1"/>
</dbReference>
<organism evidence="2 3">
    <name type="scientific">Coleophoma cylindrospora</name>
    <dbReference type="NCBI Taxonomy" id="1849047"/>
    <lineage>
        <taxon>Eukaryota</taxon>
        <taxon>Fungi</taxon>
        <taxon>Dikarya</taxon>
        <taxon>Ascomycota</taxon>
        <taxon>Pezizomycotina</taxon>
        <taxon>Leotiomycetes</taxon>
        <taxon>Helotiales</taxon>
        <taxon>Dermateaceae</taxon>
        <taxon>Coleophoma</taxon>
    </lineage>
</organism>